<gene>
    <name evidence="1" type="ORF">HPB50_001328</name>
</gene>
<comment type="caution">
    <text evidence="1">The sequence shown here is derived from an EMBL/GenBank/DDBJ whole genome shotgun (WGS) entry which is preliminary data.</text>
</comment>
<proteinExistence type="predicted"/>
<dbReference type="Proteomes" id="UP000821845">
    <property type="component" value="Chromosome 2"/>
</dbReference>
<evidence type="ECO:0000313" key="1">
    <source>
        <dbReference type="EMBL" id="KAH6937528.1"/>
    </source>
</evidence>
<evidence type="ECO:0000313" key="2">
    <source>
        <dbReference type="Proteomes" id="UP000821845"/>
    </source>
</evidence>
<name>A0ACB7SRQ8_HYAAI</name>
<keyword evidence="2" id="KW-1185">Reference proteome</keyword>
<protein>
    <submittedName>
        <fullName evidence="1">Uncharacterized protein</fullName>
    </submittedName>
</protein>
<organism evidence="1 2">
    <name type="scientific">Hyalomma asiaticum</name>
    <name type="common">Tick</name>
    <dbReference type="NCBI Taxonomy" id="266040"/>
    <lineage>
        <taxon>Eukaryota</taxon>
        <taxon>Metazoa</taxon>
        <taxon>Ecdysozoa</taxon>
        <taxon>Arthropoda</taxon>
        <taxon>Chelicerata</taxon>
        <taxon>Arachnida</taxon>
        <taxon>Acari</taxon>
        <taxon>Parasitiformes</taxon>
        <taxon>Ixodida</taxon>
        <taxon>Ixodoidea</taxon>
        <taxon>Ixodidae</taxon>
        <taxon>Hyalomminae</taxon>
        <taxon>Hyalomma</taxon>
    </lineage>
</organism>
<sequence length="389" mass="43536">MYPWKHDDRHIPRAESHTSLSENTEQILSSWGIYMYRRDQGGKANRPGSPVSEEERKVADKAVRFLYEQSSTDQLLWSSSETLREDYTCSERNRSMPYVLIALVSGLLMVTAGIVLLHAKPMPEFSWQPNGTYAGGKPPLRHAAPGQLAPALQEPREPQIAAGGASGNHGPSTFPKLWTTASSSNSEEGHICDTVVYSYCPKPRSEFVFDPFLRICVPTKDHKVELCNRSPNRFDSREDCHSACVETERPSGKCFDRPAFTECQRQDIKYSPWIFDGYACRPWHFPMGRCPSHNGHIFSDQSECSDRCLNSSLASSSVCFTPGAQACPFKEFRFPYFAVPASDGSRRLRCLRASAFLLKIHRCLSGTNRFGTAESCELACSGSGDFDED</sequence>
<reference evidence="1" key="1">
    <citation type="submission" date="2020-05" db="EMBL/GenBank/DDBJ databases">
        <title>Large-scale comparative analyses of tick genomes elucidate their genetic diversity and vector capacities.</title>
        <authorList>
            <person name="Jia N."/>
            <person name="Wang J."/>
            <person name="Shi W."/>
            <person name="Du L."/>
            <person name="Sun Y."/>
            <person name="Zhan W."/>
            <person name="Jiang J."/>
            <person name="Wang Q."/>
            <person name="Zhang B."/>
            <person name="Ji P."/>
            <person name="Sakyi L.B."/>
            <person name="Cui X."/>
            <person name="Yuan T."/>
            <person name="Jiang B."/>
            <person name="Yang W."/>
            <person name="Lam T.T.-Y."/>
            <person name="Chang Q."/>
            <person name="Ding S."/>
            <person name="Wang X."/>
            <person name="Zhu J."/>
            <person name="Ruan X."/>
            <person name="Zhao L."/>
            <person name="Wei J."/>
            <person name="Que T."/>
            <person name="Du C."/>
            <person name="Cheng J."/>
            <person name="Dai P."/>
            <person name="Han X."/>
            <person name="Huang E."/>
            <person name="Gao Y."/>
            <person name="Liu J."/>
            <person name="Shao H."/>
            <person name="Ye R."/>
            <person name="Li L."/>
            <person name="Wei W."/>
            <person name="Wang X."/>
            <person name="Wang C."/>
            <person name="Yang T."/>
            <person name="Huo Q."/>
            <person name="Li W."/>
            <person name="Guo W."/>
            <person name="Chen H."/>
            <person name="Zhou L."/>
            <person name="Ni X."/>
            <person name="Tian J."/>
            <person name="Zhou Y."/>
            <person name="Sheng Y."/>
            <person name="Liu T."/>
            <person name="Pan Y."/>
            <person name="Xia L."/>
            <person name="Li J."/>
            <person name="Zhao F."/>
            <person name="Cao W."/>
        </authorList>
    </citation>
    <scope>NUCLEOTIDE SEQUENCE</scope>
    <source>
        <strain evidence="1">Hyas-2018</strain>
    </source>
</reference>
<dbReference type="EMBL" id="CM023482">
    <property type="protein sequence ID" value="KAH6937528.1"/>
    <property type="molecule type" value="Genomic_DNA"/>
</dbReference>
<accession>A0ACB7SRQ8</accession>